<protein>
    <submittedName>
        <fullName evidence="1">Uncharacterized protein</fullName>
    </submittedName>
</protein>
<evidence type="ECO:0000313" key="2">
    <source>
        <dbReference type="Proteomes" id="UP000299102"/>
    </source>
</evidence>
<sequence length="240" mass="28012">MNENRLTKQIRRANVCDAKIGKGRLRQCKADHIGDNSSFRRRIGLIPRTGVCARVRIGMLQLYTSRIRARALFGLVRDRRDYIFAAADRREFERFTATDPLWVIVDGLRSEAFYLKIQCENFVRELSQVHCRLIDGGGVYHRNSQTPDALQQQKLLLHARLRRRGSPPVTPSFPEGRNEDWRSPFRYPECMDGWMDGGGMDDEIEDVCKLMKDRRPDSLFDRMNAIHPVKETKQKDIQYQ</sequence>
<accession>A0A4C1WDG8</accession>
<comment type="caution">
    <text evidence="1">The sequence shown here is derived from an EMBL/GenBank/DDBJ whole genome shotgun (WGS) entry which is preliminary data.</text>
</comment>
<reference evidence="1 2" key="1">
    <citation type="journal article" date="2019" name="Commun. Biol.">
        <title>The bagworm genome reveals a unique fibroin gene that provides high tensile strength.</title>
        <authorList>
            <person name="Kono N."/>
            <person name="Nakamura H."/>
            <person name="Ohtoshi R."/>
            <person name="Tomita M."/>
            <person name="Numata K."/>
            <person name="Arakawa K."/>
        </authorList>
    </citation>
    <scope>NUCLEOTIDE SEQUENCE [LARGE SCALE GENOMIC DNA]</scope>
</reference>
<dbReference type="AlphaFoldDB" id="A0A4C1WDG8"/>
<organism evidence="1 2">
    <name type="scientific">Eumeta variegata</name>
    <name type="common">Bagworm moth</name>
    <name type="synonym">Eumeta japonica</name>
    <dbReference type="NCBI Taxonomy" id="151549"/>
    <lineage>
        <taxon>Eukaryota</taxon>
        <taxon>Metazoa</taxon>
        <taxon>Ecdysozoa</taxon>
        <taxon>Arthropoda</taxon>
        <taxon>Hexapoda</taxon>
        <taxon>Insecta</taxon>
        <taxon>Pterygota</taxon>
        <taxon>Neoptera</taxon>
        <taxon>Endopterygota</taxon>
        <taxon>Lepidoptera</taxon>
        <taxon>Glossata</taxon>
        <taxon>Ditrysia</taxon>
        <taxon>Tineoidea</taxon>
        <taxon>Psychidae</taxon>
        <taxon>Oiketicinae</taxon>
        <taxon>Eumeta</taxon>
    </lineage>
</organism>
<name>A0A4C1WDG8_EUMVA</name>
<evidence type="ECO:0000313" key="1">
    <source>
        <dbReference type="EMBL" id="GBP49093.1"/>
    </source>
</evidence>
<dbReference type="EMBL" id="BGZK01000537">
    <property type="protein sequence ID" value="GBP49093.1"/>
    <property type="molecule type" value="Genomic_DNA"/>
</dbReference>
<dbReference type="Proteomes" id="UP000299102">
    <property type="component" value="Unassembled WGS sequence"/>
</dbReference>
<proteinExistence type="predicted"/>
<keyword evidence="2" id="KW-1185">Reference proteome</keyword>
<gene>
    <name evidence="1" type="ORF">EVAR_26801_1</name>
</gene>